<keyword evidence="2" id="KW-1185">Reference proteome</keyword>
<comment type="caution">
    <text evidence="1">The sequence shown here is derived from an EMBL/GenBank/DDBJ whole genome shotgun (WGS) entry which is preliminary data.</text>
</comment>
<organism evidence="1 2">
    <name type="scientific">Pyxicephalus adspersus</name>
    <name type="common">African bullfrog</name>
    <dbReference type="NCBI Taxonomy" id="30357"/>
    <lineage>
        <taxon>Eukaryota</taxon>
        <taxon>Metazoa</taxon>
        <taxon>Chordata</taxon>
        <taxon>Craniata</taxon>
        <taxon>Vertebrata</taxon>
        <taxon>Euteleostomi</taxon>
        <taxon>Amphibia</taxon>
        <taxon>Batrachia</taxon>
        <taxon>Anura</taxon>
        <taxon>Neobatrachia</taxon>
        <taxon>Ranoidea</taxon>
        <taxon>Pyxicephalidae</taxon>
        <taxon>Pyxicephalinae</taxon>
        <taxon>Pyxicephalus</taxon>
    </lineage>
</organism>
<sequence length="96" mass="10722">MMTKSFHNAIETWSREHTYTNAAAICVAISTSLVYHKSCWVLHSEKRSFLSFFTFVSIGLECEGSLNNPGIFSSHVVSLVAVFGFFIPQLVELFVG</sequence>
<protein>
    <submittedName>
        <fullName evidence="1">Uncharacterized protein</fullName>
    </submittedName>
</protein>
<reference evidence="1" key="1">
    <citation type="thesis" date="2020" institute="ProQuest LLC" country="789 East Eisenhower Parkway, Ann Arbor, MI, USA">
        <title>Comparative Genomics and Chromosome Evolution.</title>
        <authorList>
            <person name="Mudd A.B."/>
        </authorList>
    </citation>
    <scope>NUCLEOTIDE SEQUENCE</scope>
    <source>
        <strain evidence="1">1538</strain>
        <tissue evidence="1">Blood</tissue>
    </source>
</reference>
<evidence type="ECO:0000313" key="2">
    <source>
        <dbReference type="Proteomes" id="UP001181693"/>
    </source>
</evidence>
<dbReference type="AlphaFoldDB" id="A0AAV3A3Y7"/>
<dbReference type="EMBL" id="DYDO01000006">
    <property type="protein sequence ID" value="DBA22210.1"/>
    <property type="molecule type" value="Genomic_DNA"/>
</dbReference>
<gene>
    <name evidence="1" type="ORF">GDO54_013263</name>
</gene>
<evidence type="ECO:0000313" key="1">
    <source>
        <dbReference type="EMBL" id="DBA22210.1"/>
    </source>
</evidence>
<proteinExistence type="predicted"/>
<dbReference type="Proteomes" id="UP001181693">
    <property type="component" value="Unassembled WGS sequence"/>
</dbReference>
<name>A0AAV3A3Y7_PYXAD</name>
<accession>A0AAV3A3Y7</accession>